<evidence type="ECO:0000256" key="1">
    <source>
        <dbReference type="SAM" id="MobiDB-lite"/>
    </source>
</evidence>
<name>A0A1B0GF59_GLOMM</name>
<dbReference type="Proteomes" id="UP000092444">
    <property type="component" value="Unassembled WGS sequence"/>
</dbReference>
<feature type="compositionally biased region" description="Polar residues" evidence="1">
    <location>
        <begin position="81"/>
        <end position="100"/>
    </location>
</feature>
<reference evidence="2" key="1">
    <citation type="submission" date="2020-05" db="UniProtKB">
        <authorList>
            <consortium name="EnsemblMetazoa"/>
        </authorList>
    </citation>
    <scope>IDENTIFICATION</scope>
    <source>
        <strain evidence="2">Yale</strain>
    </source>
</reference>
<proteinExistence type="predicted"/>
<dbReference type="EMBL" id="CCAG010012762">
    <property type="status" value="NOT_ANNOTATED_CDS"/>
    <property type="molecule type" value="Genomic_DNA"/>
</dbReference>
<keyword evidence="3" id="KW-1185">Reference proteome</keyword>
<accession>A0A1B0GF59</accession>
<organism evidence="2 3">
    <name type="scientific">Glossina morsitans morsitans</name>
    <name type="common">Savannah tsetse fly</name>
    <dbReference type="NCBI Taxonomy" id="37546"/>
    <lineage>
        <taxon>Eukaryota</taxon>
        <taxon>Metazoa</taxon>
        <taxon>Ecdysozoa</taxon>
        <taxon>Arthropoda</taxon>
        <taxon>Hexapoda</taxon>
        <taxon>Insecta</taxon>
        <taxon>Pterygota</taxon>
        <taxon>Neoptera</taxon>
        <taxon>Endopterygota</taxon>
        <taxon>Diptera</taxon>
        <taxon>Brachycera</taxon>
        <taxon>Muscomorpha</taxon>
        <taxon>Hippoboscoidea</taxon>
        <taxon>Glossinidae</taxon>
        <taxon>Glossina</taxon>
    </lineage>
</organism>
<feature type="region of interest" description="Disordered" evidence="1">
    <location>
        <begin position="75"/>
        <end position="100"/>
    </location>
</feature>
<dbReference type="EMBL" id="CCAG010012761">
    <property type="status" value="NOT_ANNOTATED_CDS"/>
    <property type="molecule type" value="Genomic_DNA"/>
</dbReference>
<protein>
    <submittedName>
        <fullName evidence="2">Uncharacterized protein</fullName>
    </submittedName>
</protein>
<dbReference type="EnsemblMetazoa" id="GMOY011930-RA">
    <property type="protein sequence ID" value="GMOY011930-PA"/>
    <property type="gene ID" value="GMOY011930"/>
</dbReference>
<sequence length="138" mass="15477">MPCNMAKVSCFSFEGISSNSSVEQLSDIWPCVVHNVRLLNFEKAVFSISPKSCRSSADIMYTFDRPSAKAIQNTMKRKSKGLTSNNSCKRRASTISPSSKSRFNKFSKHLRCFSLKVTFLPMLRSSMPASSFNSKKDL</sequence>
<dbReference type="AlphaFoldDB" id="A0A1B0GF59"/>
<evidence type="ECO:0000313" key="3">
    <source>
        <dbReference type="Proteomes" id="UP000092444"/>
    </source>
</evidence>
<evidence type="ECO:0000313" key="2">
    <source>
        <dbReference type="EnsemblMetazoa" id="GMOY011930-PA"/>
    </source>
</evidence>